<dbReference type="PANTHER" id="PTHR15225">
    <property type="entry name" value="INTERFERON-INDUCED PROTEIN 35/NMI N-MYC/STAT INTERACTING PROTEIN"/>
    <property type="match status" value="1"/>
</dbReference>
<dbReference type="Proteomes" id="UP001152622">
    <property type="component" value="Chromosome 4"/>
</dbReference>
<evidence type="ECO:0000256" key="1">
    <source>
        <dbReference type="SAM" id="Coils"/>
    </source>
</evidence>
<dbReference type="InterPro" id="IPR009909">
    <property type="entry name" value="Nmi/IFP35_dom"/>
</dbReference>
<feature type="domain" description="NID" evidence="2">
    <location>
        <begin position="232"/>
        <end position="322"/>
    </location>
</feature>
<proteinExistence type="predicted"/>
<feature type="coiled-coil region" evidence="1">
    <location>
        <begin position="81"/>
        <end position="168"/>
    </location>
</feature>
<dbReference type="OrthoDB" id="9936051at2759"/>
<accession>A0A9Q1J1J8</accession>
<dbReference type="AlphaFoldDB" id="A0A9Q1J1J8"/>
<dbReference type="Pfam" id="PF07292">
    <property type="entry name" value="NID"/>
    <property type="match status" value="2"/>
</dbReference>
<comment type="caution">
    <text evidence="3">The sequence shown here is derived from an EMBL/GenBank/DDBJ whole genome shotgun (WGS) entry which is preliminary data.</text>
</comment>
<dbReference type="InterPro" id="IPR012677">
    <property type="entry name" value="Nucleotide-bd_a/b_plait_sf"/>
</dbReference>
<dbReference type="GO" id="GO:0005634">
    <property type="term" value="C:nucleus"/>
    <property type="evidence" value="ECO:0007669"/>
    <property type="project" value="TreeGrafter"/>
</dbReference>
<evidence type="ECO:0000259" key="2">
    <source>
        <dbReference type="Pfam" id="PF07292"/>
    </source>
</evidence>
<protein>
    <recommendedName>
        <fullName evidence="2">NID domain-containing protein</fullName>
    </recommendedName>
</protein>
<keyword evidence="4" id="KW-1185">Reference proteome</keyword>
<reference evidence="3" key="1">
    <citation type="journal article" date="2023" name="Science">
        <title>Genome structures resolve the early diversification of teleost fishes.</title>
        <authorList>
            <person name="Parey E."/>
            <person name="Louis A."/>
            <person name="Montfort J."/>
            <person name="Bouchez O."/>
            <person name="Roques C."/>
            <person name="Iampietro C."/>
            <person name="Lluch J."/>
            <person name="Castinel A."/>
            <person name="Donnadieu C."/>
            <person name="Desvignes T."/>
            <person name="Floi Bucao C."/>
            <person name="Jouanno E."/>
            <person name="Wen M."/>
            <person name="Mejri S."/>
            <person name="Dirks R."/>
            <person name="Jansen H."/>
            <person name="Henkel C."/>
            <person name="Chen W.J."/>
            <person name="Zahm M."/>
            <person name="Cabau C."/>
            <person name="Klopp C."/>
            <person name="Thompson A.W."/>
            <person name="Robinson-Rechavi M."/>
            <person name="Braasch I."/>
            <person name="Lecointre G."/>
            <person name="Bobe J."/>
            <person name="Postlethwait J.H."/>
            <person name="Berthelot C."/>
            <person name="Roest Crollius H."/>
            <person name="Guiguen Y."/>
        </authorList>
    </citation>
    <scope>NUCLEOTIDE SEQUENCE</scope>
    <source>
        <strain evidence="3">WJC10195</strain>
    </source>
</reference>
<sequence length="439" mass="49752">MIVSVDFYFLNLDFPLLLSTNTKTKPKGIKVHKQFQTNLCETRIRVRLEEASLRECLKTSTKMSMQFSLETTNGDATGSPLDKVIQEIEKQKETYDKLLVEHRELSQENDINLDQAKRFKNHIVSLKMQLQEKEKEEARSQEINEGKMSALQEGESRLKEEIEKVEEELCSTEQLAHQLQQQTQVSAAMPEKRVVFTGNISVGAEASAGTLAGTSCIDMKVRIMYPMEGGTALITFEDEEVAQKIVTVEQHEIHLGECIIRLTAKPVQFMMPSHIEMDTHVCPKRILISGLPRMVNENQSRLMDRLELHFQKKRNGGGEVESIDMLHDSGNVVIAFAEDNVAKGLTDIKHHELDKTYKLRVTPFVNGVITDLQTRVSVSRRTVLLTGIPDITEQENMEDCLQIHFQKGVNGGGEVDAFIYNPLGHRKLAIFEEDSSKKK</sequence>
<evidence type="ECO:0000313" key="3">
    <source>
        <dbReference type="EMBL" id="KAJ8364637.1"/>
    </source>
</evidence>
<dbReference type="EMBL" id="JAINUF010000004">
    <property type="protein sequence ID" value="KAJ8364637.1"/>
    <property type="molecule type" value="Genomic_DNA"/>
</dbReference>
<organism evidence="3 4">
    <name type="scientific">Synaphobranchus kaupii</name>
    <name type="common">Kaup's arrowtooth eel</name>
    <dbReference type="NCBI Taxonomy" id="118154"/>
    <lineage>
        <taxon>Eukaryota</taxon>
        <taxon>Metazoa</taxon>
        <taxon>Chordata</taxon>
        <taxon>Craniata</taxon>
        <taxon>Vertebrata</taxon>
        <taxon>Euteleostomi</taxon>
        <taxon>Actinopterygii</taxon>
        <taxon>Neopterygii</taxon>
        <taxon>Teleostei</taxon>
        <taxon>Anguilliformes</taxon>
        <taxon>Synaphobranchidae</taxon>
        <taxon>Synaphobranchus</taxon>
    </lineage>
</organism>
<dbReference type="PANTHER" id="PTHR15225:SF1">
    <property type="entry name" value="INTERFERON-INDUCED 35 KDA PROTEIN"/>
    <property type="match status" value="1"/>
</dbReference>
<feature type="domain" description="NID" evidence="2">
    <location>
        <begin position="332"/>
        <end position="416"/>
    </location>
</feature>
<dbReference type="Gene3D" id="3.30.70.330">
    <property type="match status" value="1"/>
</dbReference>
<name>A0A9Q1J1J8_SYNKA</name>
<gene>
    <name evidence="3" type="ORF">SKAU_G00134680</name>
</gene>
<evidence type="ECO:0000313" key="4">
    <source>
        <dbReference type="Proteomes" id="UP001152622"/>
    </source>
</evidence>
<keyword evidence="1" id="KW-0175">Coiled coil</keyword>